<dbReference type="GO" id="GO:0006631">
    <property type="term" value="P:fatty acid metabolic process"/>
    <property type="evidence" value="ECO:0007669"/>
    <property type="project" value="UniProtKB-KW"/>
</dbReference>
<dbReference type="EC" id="6.2.1.-" evidence="7"/>
<dbReference type="InterPro" id="IPR000873">
    <property type="entry name" value="AMP-dep_synth/lig_dom"/>
</dbReference>
<dbReference type="NCBIfam" id="NF004837">
    <property type="entry name" value="PRK06187.1"/>
    <property type="match status" value="1"/>
</dbReference>
<keyword evidence="2 7" id="KW-0436">Ligase</keyword>
<dbReference type="Pfam" id="PF13193">
    <property type="entry name" value="AMP-binding_C"/>
    <property type="match status" value="1"/>
</dbReference>
<proteinExistence type="inferred from homology"/>
<keyword evidence="4" id="KW-0443">Lipid metabolism</keyword>
<protein>
    <submittedName>
        <fullName evidence="7">Fatty-acyl-CoA synthase</fullName>
        <ecNumber evidence="7">6.2.1.-</ecNumber>
    </submittedName>
</protein>
<accession>A0A841R650</accession>
<dbReference type="Gene3D" id="3.40.50.12780">
    <property type="entry name" value="N-terminal domain of ligase-like"/>
    <property type="match status" value="1"/>
</dbReference>
<dbReference type="PANTHER" id="PTHR43859:SF4">
    <property type="entry name" value="BUTANOATE--COA LIGASE AAE1-RELATED"/>
    <property type="match status" value="1"/>
</dbReference>
<dbReference type="Proteomes" id="UP000587760">
    <property type="component" value="Unassembled WGS sequence"/>
</dbReference>
<evidence type="ECO:0000313" key="8">
    <source>
        <dbReference type="Proteomes" id="UP000587760"/>
    </source>
</evidence>
<dbReference type="SUPFAM" id="SSF56801">
    <property type="entry name" value="Acetyl-CoA synthetase-like"/>
    <property type="match status" value="1"/>
</dbReference>
<evidence type="ECO:0000259" key="6">
    <source>
        <dbReference type="Pfam" id="PF13193"/>
    </source>
</evidence>
<sequence>MNNIISKTESAYEYPLLIKQLFLAPVEDRPEEQIIYRDETAISYRLWRERVHKLANALESVGVTHGSTVAMLDWDSHRYLECYYAVPMMGAVLHMINMRLSPEQLAYTIEHAEDDVIICHADFLPLLEAIKGRIAEGRKFIIIDENGVVTDSALKIEGEYEVMLAEASSHYDFPDFDENTRATTFYTTGTTGLPKGVYFSHRQMVLHTLVNTVSLSSPSVQGRMHRESVYMPMTPMFHVHAWGIPYIATYLGIKQVYPGKYEPAMLLKLLVTHKVTFSHCVPTILHLILKSPAAAQFDLSNWSVIIGGAALPKAMTLMALERGIDVFGGYGMSETAPVLSISHLSSAETELPPEEQAALRSRTGKPVGLTQLRIVDEEGKDVPRDDKTPGEIIVRSPYLTQGYLKDNVHSEKLWEGGWLHTNDVACINEQGSVRIVDRTKDVIKVGGEWLGSLEIEDVIARHEGVSEVAVIAFPDDQWGEVPMAIVVTAEGAEVSESEVKQTVKASVDSGVLPREAITLKVRFADAISKTSVGKTNKVALREQFLS</sequence>
<evidence type="ECO:0000256" key="2">
    <source>
        <dbReference type="ARBA" id="ARBA00022598"/>
    </source>
</evidence>
<gene>
    <name evidence="7" type="ORF">HNR50_000993</name>
</gene>
<keyword evidence="3" id="KW-0276">Fatty acid metabolism</keyword>
<evidence type="ECO:0000256" key="4">
    <source>
        <dbReference type="ARBA" id="ARBA00023098"/>
    </source>
</evidence>
<dbReference type="InterPro" id="IPR045851">
    <property type="entry name" value="AMP-bd_C_sf"/>
</dbReference>
<dbReference type="PANTHER" id="PTHR43859">
    <property type="entry name" value="ACYL-ACTIVATING ENZYME"/>
    <property type="match status" value="1"/>
</dbReference>
<dbReference type="GO" id="GO:0016874">
    <property type="term" value="F:ligase activity"/>
    <property type="evidence" value="ECO:0007669"/>
    <property type="project" value="UniProtKB-KW"/>
</dbReference>
<dbReference type="EMBL" id="JACHGJ010000002">
    <property type="protein sequence ID" value="MBB6479335.1"/>
    <property type="molecule type" value="Genomic_DNA"/>
</dbReference>
<evidence type="ECO:0000256" key="3">
    <source>
        <dbReference type="ARBA" id="ARBA00022832"/>
    </source>
</evidence>
<dbReference type="Gene3D" id="3.30.300.30">
    <property type="match status" value="1"/>
</dbReference>
<dbReference type="InterPro" id="IPR025110">
    <property type="entry name" value="AMP-bd_C"/>
</dbReference>
<dbReference type="Pfam" id="PF00501">
    <property type="entry name" value="AMP-binding"/>
    <property type="match status" value="1"/>
</dbReference>
<comment type="similarity">
    <text evidence="1">Belongs to the ATP-dependent AMP-binding enzyme family.</text>
</comment>
<evidence type="ECO:0000259" key="5">
    <source>
        <dbReference type="Pfam" id="PF00501"/>
    </source>
</evidence>
<name>A0A841R650_9SPIO</name>
<dbReference type="InterPro" id="IPR042099">
    <property type="entry name" value="ANL_N_sf"/>
</dbReference>
<dbReference type="AlphaFoldDB" id="A0A841R650"/>
<feature type="domain" description="AMP-binding enzyme C-terminal" evidence="6">
    <location>
        <begin position="454"/>
        <end position="534"/>
    </location>
</feature>
<comment type="caution">
    <text evidence="7">The sequence shown here is derived from an EMBL/GenBank/DDBJ whole genome shotgun (WGS) entry which is preliminary data.</text>
</comment>
<keyword evidence="8" id="KW-1185">Reference proteome</keyword>
<organism evidence="7 8">
    <name type="scientific">Spirochaeta isovalerica</name>
    <dbReference type="NCBI Taxonomy" id="150"/>
    <lineage>
        <taxon>Bacteria</taxon>
        <taxon>Pseudomonadati</taxon>
        <taxon>Spirochaetota</taxon>
        <taxon>Spirochaetia</taxon>
        <taxon>Spirochaetales</taxon>
        <taxon>Spirochaetaceae</taxon>
        <taxon>Spirochaeta</taxon>
    </lineage>
</organism>
<evidence type="ECO:0000256" key="1">
    <source>
        <dbReference type="ARBA" id="ARBA00006432"/>
    </source>
</evidence>
<reference evidence="7 8" key="1">
    <citation type="submission" date="2020-08" db="EMBL/GenBank/DDBJ databases">
        <title>Genomic Encyclopedia of Type Strains, Phase IV (KMG-IV): sequencing the most valuable type-strain genomes for metagenomic binning, comparative biology and taxonomic classification.</title>
        <authorList>
            <person name="Goeker M."/>
        </authorList>
    </citation>
    <scope>NUCLEOTIDE SEQUENCE [LARGE SCALE GENOMIC DNA]</scope>
    <source>
        <strain evidence="7 8">DSM 2461</strain>
    </source>
</reference>
<evidence type="ECO:0000313" key="7">
    <source>
        <dbReference type="EMBL" id="MBB6479335.1"/>
    </source>
</evidence>
<feature type="domain" description="AMP-dependent synthetase/ligase" evidence="5">
    <location>
        <begin position="27"/>
        <end position="404"/>
    </location>
</feature>
<dbReference type="RefSeq" id="WP_184744488.1">
    <property type="nucleotide sequence ID" value="NZ_JACHGJ010000002.1"/>
</dbReference>